<dbReference type="EMBL" id="KV722642">
    <property type="protein sequence ID" value="OCH84723.1"/>
    <property type="molecule type" value="Genomic_DNA"/>
</dbReference>
<dbReference type="GO" id="GO:0005634">
    <property type="term" value="C:nucleus"/>
    <property type="evidence" value="ECO:0007669"/>
    <property type="project" value="UniProtKB-SubCell"/>
</dbReference>
<dbReference type="GO" id="GO:0006355">
    <property type="term" value="P:regulation of DNA-templated transcription"/>
    <property type="evidence" value="ECO:0007669"/>
    <property type="project" value="InterPro"/>
</dbReference>
<keyword evidence="6" id="KW-1185">Reference proteome</keyword>
<dbReference type="SMART" id="SM00951">
    <property type="entry name" value="QLQ"/>
    <property type="match status" value="1"/>
</dbReference>
<proteinExistence type="predicted"/>
<reference evidence="5 6" key="1">
    <citation type="submission" date="2016-07" db="EMBL/GenBank/DDBJ databases">
        <title>Draft genome of the white-rot fungus Obba rivulosa 3A-2.</title>
        <authorList>
            <consortium name="DOE Joint Genome Institute"/>
            <person name="Miettinen O."/>
            <person name="Riley R."/>
            <person name="Acob R."/>
            <person name="Barry K."/>
            <person name="Cullen D."/>
            <person name="De Vries R."/>
            <person name="Hainaut M."/>
            <person name="Hatakka A."/>
            <person name="Henrissat B."/>
            <person name="Hilden K."/>
            <person name="Kuo R."/>
            <person name="Labutti K."/>
            <person name="Lipzen A."/>
            <person name="Makela M.R."/>
            <person name="Sandor L."/>
            <person name="Spatafora J.W."/>
            <person name="Grigoriev I.V."/>
            <person name="Hibbett D.S."/>
        </authorList>
    </citation>
    <scope>NUCLEOTIDE SEQUENCE [LARGE SCALE GENOMIC DNA]</scope>
    <source>
        <strain evidence="5 6">3A-2</strain>
    </source>
</reference>
<evidence type="ECO:0000259" key="4">
    <source>
        <dbReference type="PROSITE" id="PS51666"/>
    </source>
</evidence>
<evidence type="ECO:0000256" key="2">
    <source>
        <dbReference type="ARBA" id="ARBA00023242"/>
    </source>
</evidence>
<gene>
    <name evidence="5" type="ORF">OBBRIDRAFT_741110</name>
</gene>
<dbReference type="InterPro" id="IPR014978">
    <property type="entry name" value="Gln-Leu-Gln_QLQ"/>
</dbReference>
<organism evidence="5 6">
    <name type="scientific">Obba rivulosa</name>
    <dbReference type="NCBI Taxonomy" id="1052685"/>
    <lineage>
        <taxon>Eukaryota</taxon>
        <taxon>Fungi</taxon>
        <taxon>Dikarya</taxon>
        <taxon>Basidiomycota</taxon>
        <taxon>Agaricomycotina</taxon>
        <taxon>Agaricomycetes</taxon>
        <taxon>Polyporales</taxon>
        <taxon>Gelatoporiaceae</taxon>
        <taxon>Obba</taxon>
    </lineage>
</organism>
<evidence type="ECO:0000313" key="6">
    <source>
        <dbReference type="Proteomes" id="UP000250043"/>
    </source>
</evidence>
<feature type="domain" description="QLQ" evidence="4">
    <location>
        <begin position="33"/>
        <end position="68"/>
    </location>
</feature>
<sequence length="166" mass="18221">PMPSGTSMASGHPLTNGPVPTTVPPHSPQTPVSFTPEQINALRAQIHAFKILSRGMSVLERLLAAMRAPNNAPAASSVPPETIKAEDAEMLATSLIADAADLPKEPFLEDDLDRANLAMFRSRLQRLLVTPIMPTDLDLHQALAERSRFVDARIEQRRRSGRKCRR</sequence>
<evidence type="ECO:0000256" key="3">
    <source>
        <dbReference type="SAM" id="MobiDB-lite"/>
    </source>
</evidence>
<name>A0A8E2AHT7_9APHY</name>
<evidence type="ECO:0000256" key="1">
    <source>
        <dbReference type="ARBA" id="ARBA00004123"/>
    </source>
</evidence>
<comment type="subcellular location">
    <subcellularLocation>
        <location evidence="1">Nucleus</location>
    </subcellularLocation>
</comment>
<feature type="region of interest" description="Disordered" evidence="3">
    <location>
        <begin position="1"/>
        <end position="32"/>
    </location>
</feature>
<dbReference type="AlphaFoldDB" id="A0A8E2AHT7"/>
<dbReference type="GO" id="GO:0005524">
    <property type="term" value="F:ATP binding"/>
    <property type="evidence" value="ECO:0007669"/>
    <property type="project" value="InterPro"/>
</dbReference>
<dbReference type="PROSITE" id="PS51666">
    <property type="entry name" value="QLQ"/>
    <property type="match status" value="1"/>
</dbReference>
<dbReference type="OrthoDB" id="2796843at2759"/>
<dbReference type="Pfam" id="PF08880">
    <property type="entry name" value="QLQ"/>
    <property type="match status" value="1"/>
</dbReference>
<feature type="non-terminal residue" evidence="5">
    <location>
        <position position="1"/>
    </location>
</feature>
<protein>
    <recommendedName>
        <fullName evidence="4">QLQ domain-containing protein</fullName>
    </recommendedName>
</protein>
<accession>A0A8E2AHT7</accession>
<evidence type="ECO:0000313" key="5">
    <source>
        <dbReference type="EMBL" id="OCH84723.1"/>
    </source>
</evidence>
<keyword evidence="2" id="KW-0539">Nucleus</keyword>
<dbReference type="Proteomes" id="UP000250043">
    <property type="component" value="Unassembled WGS sequence"/>
</dbReference>